<organism evidence="11 12">
    <name type="scientific">Friedmanniomyces endolithicus</name>
    <dbReference type="NCBI Taxonomy" id="329885"/>
    <lineage>
        <taxon>Eukaryota</taxon>
        <taxon>Fungi</taxon>
        <taxon>Dikarya</taxon>
        <taxon>Ascomycota</taxon>
        <taxon>Pezizomycotina</taxon>
        <taxon>Dothideomycetes</taxon>
        <taxon>Dothideomycetidae</taxon>
        <taxon>Mycosphaerellales</taxon>
        <taxon>Teratosphaeriaceae</taxon>
        <taxon>Friedmanniomyces</taxon>
    </lineage>
</organism>
<dbReference type="OrthoDB" id="1431934at2759"/>
<comment type="catalytic activity">
    <reaction evidence="1">
        <text>[E2 ubiquitin-conjugating enzyme]-S-ubiquitinyl-L-cysteine + [acceptor protein]-L-lysine = [E2 ubiquitin-conjugating enzyme]-L-cysteine + [acceptor protein]-N(6)-ubiquitinyl-L-lysine.</text>
        <dbReference type="EC" id="2.3.2.31"/>
    </reaction>
</comment>
<evidence type="ECO:0000256" key="4">
    <source>
        <dbReference type="ARBA" id="ARBA00022679"/>
    </source>
</evidence>
<evidence type="ECO:0000256" key="8">
    <source>
        <dbReference type="ARBA" id="ARBA00022786"/>
    </source>
</evidence>
<keyword evidence="9" id="KW-0862">Zinc</keyword>
<accession>A0A4U0U456</accession>
<dbReference type="EMBL" id="NAJP01000108">
    <property type="protein sequence ID" value="TKA29617.1"/>
    <property type="molecule type" value="Genomic_DNA"/>
</dbReference>
<proteinExistence type="predicted"/>
<dbReference type="STRING" id="329885.A0A4U0U456"/>
<sequence>MAPAAKRRKTATEPKYHCVVCDTDRIGNSFPDYNPSSECEHLIDTCKTYLKKWVTAQVDESTFTTGGEDGKSFGIKCVQCDAVMKNVNVEIAATKRVYQRFEEVERKHIGETTPGWRWCMNPECRAGRVHEPEVIKAGPKKAKKRVGFFFSKVEPPSESEPELCECQECGAKACIPCDRPWHEGESCAAYQARIKDRVEEEDRALEAIRKVTKPCPGCKRSIQKNGGCPAMLCTRCNVAFCWNCLGVRGRDRQYCKCYARPAGI</sequence>
<comment type="caution">
    <text evidence="11">The sequence shown here is derived from an EMBL/GenBank/DDBJ whole genome shotgun (WGS) entry which is preliminary data.</text>
</comment>
<keyword evidence="6" id="KW-0677">Repeat</keyword>
<feature type="domain" description="RING-type" evidence="10">
    <location>
        <begin position="14"/>
        <end position="264"/>
    </location>
</feature>
<dbReference type="Pfam" id="PF01485">
    <property type="entry name" value="IBR"/>
    <property type="match status" value="1"/>
</dbReference>
<evidence type="ECO:0000256" key="6">
    <source>
        <dbReference type="ARBA" id="ARBA00022737"/>
    </source>
</evidence>
<dbReference type="GO" id="GO:0016567">
    <property type="term" value="P:protein ubiquitination"/>
    <property type="evidence" value="ECO:0007669"/>
    <property type="project" value="InterPro"/>
</dbReference>
<gene>
    <name evidence="11" type="ORF">B0A54_14907</name>
</gene>
<evidence type="ECO:0000313" key="12">
    <source>
        <dbReference type="Proteomes" id="UP000310066"/>
    </source>
</evidence>
<evidence type="ECO:0000256" key="9">
    <source>
        <dbReference type="ARBA" id="ARBA00022833"/>
    </source>
</evidence>
<protein>
    <recommendedName>
        <fullName evidence="3">RBR-type E3 ubiquitin transferase</fullName>
        <ecNumber evidence="3">2.3.2.31</ecNumber>
    </recommendedName>
</protein>
<evidence type="ECO:0000256" key="3">
    <source>
        <dbReference type="ARBA" id="ARBA00012251"/>
    </source>
</evidence>
<keyword evidence="5" id="KW-0479">Metal-binding</keyword>
<evidence type="ECO:0000313" key="11">
    <source>
        <dbReference type="EMBL" id="TKA29617.1"/>
    </source>
</evidence>
<dbReference type="GO" id="GO:0008270">
    <property type="term" value="F:zinc ion binding"/>
    <property type="evidence" value="ECO:0007669"/>
    <property type="project" value="UniProtKB-KW"/>
</dbReference>
<reference evidence="11 12" key="1">
    <citation type="submission" date="2017-03" db="EMBL/GenBank/DDBJ databases">
        <title>Genomes of endolithic fungi from Antarctica.</title>
        <authorList>
            <person name="Coleine C."/>
            <person name="Masonjones S."/>
            <person name="Stajich J.E."/>
        </authorList>
    </citation>
    <scope>NUCLEOTIDE SEQUENCE [LARGE SCALE GENOMIC DNA]</scope>
    <source>
        <strain evidence="11 12">CCFEE 5311</strain>
    </source>
</reference>
<comment type="pathway">
    <text evidence="2">Protein modification; protein ubiquitination.</text>
</comment>
<dbReference type="InterPro" id="IPR031127">
    <property type="entry name" value="E3_UB_ligase_RBR"/>
</dbReference>
<evidence type="ECO:0000256" key="7">
    <source>
        <dbReference type="ARBA" id="ARBA00022771"/>
    </source>
</evidence>
<dbReference type="PANTHER" id="PTHR11685">
    <property type="entry name" value="RBR FAMILY RING FINGER AND IBR DOMAIN-CONTAINING"/>
    <property type="match status" value="1"/>
</dbReference>
<keyword evidence="4" id="KW-0808">Transferase</keyword>
<evidence type="ECO:0000259" key="10">
    <source>
        <dbReference type="PROSITE" id="PS51873"/>
    </source>
</evidence>
<dbReference type="PROSITE" id="PS51873">
    <property type="entry name" value="TRIAD"/>
    <property type="match status" value="1"/>
</dbReference>
<keyword evidence="7" id="KW-0863">Zinc-finger</keyword>
<dbReference type="EC" id="2.3.2.31" evidence="3"/>
<name>A0A4U0U456_9PEZI</name>
<evidence type="ECO:0000256" key="2">
    <source>
        <dbReference type="ARBA" id="ARBA00004906"/>
    </source>
</evidence>
<dbReference type="InterPro" id="IPR002867">
    <property type="entry name" value="IBR_dom"/>
</dbReference>
<dbReference type="InterPro" id="IPR054694">
    <property type="entry name" value="Parkin-like_IBR"/>
</dbReference>
<keyword evidence="8" id="KW-0833">Ubl conjugation pathway</keyword>
<dbReference type="InterPro" id="IPR044066">
    <property type="entry name" value="TRIAD_supradom"/>
</dbReference>
<dbReference type="Proteomes" id="UP000310066">
    <property type="component" value="Unassembled WGS sequence"/>
</dbReference>
<dbReference type="Gene3D" id="1.20.120.1750">
    <property type="match status" value="1"/>
</dbReference>
<dbReference type="SUPFAM" id="SSF57850">
    <property type="entry name" value="RING/U-box"/>
    <property type="match status" value="1"/>
</dbReference>
<evidence type="ECO:0000256" key="1">
    <source>
        <dbReference type="ARBA" id="ARBA00001798"/>
    </source>
</evidence>
<dbReference type="AlphaFoldDB" id="A0A4U0U456"/>
<evidence type="ECO:0000256" key="5">
    <source>
        <dbReference type="ARBA" id="ARBA00022723"/>
    </source>
</evidence>
<dbReference type="Pfam" id="PF22605">
    <property type="entry name" value="IBR_2"/>
    <property type="match status" value="1"/>
</dbReference>
<dbReference type="GO" id="GO:0061630">
    <property type="term" value="F:ubiquitin protein ligase activity"/>
    <property type="evidence" value="ECO:0007669"/>
    <property type="project" value="UniProtKB-EC"/>
</dbReference>